<dbReference type="OrthoDB" id="1261310at2"/>
<dbReference type="RefSeq" id="WP_065401071.1">
    <property type="nucleotide sequence ID" value="NZ_MAYG01000032.1"/>
</dbReference>
<keyword evidence="1" id="KW-1133">Transmembrane helix</keyword>
<name>A0A1B8Z9Z8_9FLAO</name>
<feature type="transmembrane region" description="Helical" evidence="1">
    <location>
        <begin position="6"/>
        <end position="32"/>
    </location>
</feature>
<feature type="transmembrane region" description="Helical" evidence="1">
    <location>
        <begin position="44"/>
        <end position="67"/>
    </location>
</feature>
<dbReference type="Proteomes" id="UP000093432">
    <property type="component" value="Unassembled WGS sequence"/>
</dbReference>
<keyword evidence="1" id="KW-0472">Membrane</keyword>
<keyword evidence="1" id="KW-0812">Transmembrane</keyword>
<evidence type="ECO:0000256" key="1">
    <source>
        <dbReference type="SAM" id="Phobius"/>
    </source>
</evidence>
<protein>
    <submittedName>
        <fullName evidence="2">Uncharacterized protein</fullName>
    </submittedName>
</protein>
<proteinExistence type="predicted"/>
<reference evidence="3" key="1">
    <citation type="submission" date="2016-07" db="EMBL/GenBank/DDBJ databases">
        <authorList>
            <person name="Florea S."/>
            <person name="Webb J.S."/>
            <person name="Jaromczyk J."/>
            <person name="Schardl C.L."/>
        </authorList>
    </citation>
    <scope>NUCLEOTIDE SEQUENCE [LARGE SCALE GENOMIC DNA]</scope>
    <source>
        <strain evidence="3">CC-VM-7</strain>
    </source>
</reference>
<accession>A0A1B8Z9Z8</accession>
<sequence>MGIGFVILIHLVILFILSLICAVIAGIVTYFVSNKNRRKRKTILAIAAPFVGLYTFYICGIIGFSLVTDKKKVDIGIGDAWYVPLRNNHQLLFIDIPEQASINGKNGETQVSMVAEIEEDGNKILGKTFDNGYFLLDTTTDEVKTFNTEKELIAVYSGKKPNLAEVTEFYSERKDRIMGLWPFCIGILSLIISGGTVCILKLIIDGLFGKVHTLK</sequence>
<dbReference type="STRING" id="651561.BBI00_22310"/>
<organism evidence="2 3">
    <name type="scientific">Chryseobacterium arthrosphaerae</name>
    <dbReference type="NCBI Taxonomy" id="651561"/>
    <lineage>
        <taxon>Bacteria</taxon>
        <taxon>Pseudomonadati</taxon>
        <taxon>Bacteroidota</taxon>
        <taxon>Flavobacteriia</taxon>
        <taxon>Flavobacteriales</taxon>
        <taxon>Weeksellaceae</taxon>
        <taxon>Chryseobacterium group</taxon>
        <taxon>Chryseobacterium</taxon>
    </lineage>
</organism>
<gene>
    <name evidence="2" type="ORF">BBI00_22310</name>
</gene>
<evidence type="ECO:0000313" key="3">
    <source>
        <dbReference type="Proteomes" id="UP000093432"/>
    </source>
</evidence>
<comment type="caution">
    <text evidence="2">The sequence shown here is derived from an EMBL/GenBank/DDBJ whole genome shotgun (WGS) entry which is preliminary data.</text>
</comment>
<dbReference type="AlphaFoldDB" id="A0A1B8Z9Z8"/>
<feature type="transmembrane region" description="Helical" evidence="1">
    <location>
        <begin position="180"/>
        <end position="204"/>
    </location>
</feature>
<evidence type="ECO:0000313" key="2">
    <source>
        <dbReference type="EMBL" id="OCA68327.1"/>
    </source>
</evidence>
<dbReference type="EMBL" id="MAYG01000032">
    <property type="protein sequence ID" value="OCA68327.1"/>
    <property type="molecule type" value="Genomic_DNA"/>
</dbReference>